<dbReference type="EMBL" id="JAFNAA010000006">
    <property type="protein sequence ID" value="MBO1107979.1"/>
    <property type="molecule type" value="Genomic_DNA"/>
</dbReference>
<comment type="similarity">
    <text evidence="1">Belongs to the carbon-nitrogen hydrolase superfamily. NIT1/NIT2 family.</text>
</comment>
<dbReference type="Proteomes" id="UP000664658">
    <property type="component" value="Unassembled WGS sequence"/>
</dbReference>
<feature type="domain" description="CN hydrolase" evidence="3">
    <location>
        <begin position="4"/>
        <end position="254"/>
    </location>
</feature>
<dbReference type="InterPro" id="IPR036526">
    <property type="entry name" value="C-N_Hydrolase_sf"/>
</dbReference>
<dbReference type="AlphaFoldDB" id="A0A8I2B1M9"/>
<evidence type="ECO:0000259" key="3">
    <source>
        <dbReference type="PROSITE" id="PS50263"/>
    </source>
</evidence>
<reference evidence="4" key="1">
    <citation type="submission" date="2021-03" db="EMBL/GenBank/DDBJ databases">
        <title>Plesiomonas shigelloides zfcc0051, isolated from zebrafish feces.</title>
        <authorList>
            <person name="Vanderhoek Z."/>
            <person name="Gaulke C."/>
        </authorList>
    </citation>
    <scope>NUCLEOTIDE SEQUENCE</scope>
    <source>
        <strain evidence="4">Zfcc0051</strain>
    </source>
</reference>
<dbReference type="SUPFAM" id="SSF56317">
    <property type="entry name" value="Carbon-nitrogen hydrolase"/>
    <property type="match status" value="1"/>
</dbReference>
<dbReference type="PANTHER" id="PTHR23088:SF27">
    <property type="entry name" value="DEAMINATED GLUTATHIONE AMIDASE"/>
    <property type="match status" value="1"/>
</dbReference>
<keyword evidence="2 4" id="KW-0378">Hydrolase</keyword>
<evidence type="ECO:0000256" key="1">
    <source>
        <dbReference type="ARBA" id="ARBA00010613"/>
    </source>
</evidence>
<accession>A0A8I2B1M9</accession>
<dbReference type="Pfam" id="PF00795">
    <property type="entry name" value="CN_hydrolase"/>
    <property type="match status" value="1"/>
</dbReference>
<evidence type="ECO:0000313" key="4">
    <source>
        <dbReference type="EMBL" id="MBO1107979.1"/>
    </source>
</evidence>
<dbReference type="PROSITE" id="PS50263">
    <property type="entry name" value="CN_HYDROLASE"/>
    <property type="match status" value="1"/>
</dbReference>
<organism evidence="4 5">
    <name type="scientific">Plesiomonas shigelloides</name>
    <name type="common">Aeromonas shigelloides</name>
    <dbReference type="NCBI Taxonomy" id="703"/>
    <lineage>
        <taxon>Bacteria</taxon>
        <taxon>Pseudomonadati</taxon>
        <taxon>Pseudomonadota</taxon>
        <taxon>Gammaproteobacteria</taxon>
        <taxon>Enterobacterales</taxon>
        <taxon>Enterobacteriaceae</taxon>
        <taxon>Plesiomonas</taxon>
    </lineage>
</organism>
<sequence>MDARRPNIALLQLCSGADVQLNLLQIEGQLRQLDASVQLVVLPENALLFADAVAYRGWAEREGEGRLQETLATLARRYGKWLLVGSMPLYHRTDDQRLTSSCLLFDASGQIRARYDKIHLFDVEVADSQGHYCESQTYCGGQQVVVVDSPVGRLGLSICYDLRFPSLYQQLRQQGAEILVVPAAFTTVTGEAHWEVLLRARAIENQCWVVAAAQVGGHSPKRHTWGHSMVVDPWGSVVAEQPDRIAPLQACVDVSALPILRNQMPVLQHNRFDAQFLK</sequence>
<gene>
    <name evidence="4" type="ORF">J2R62_07055</name>
</gene>
<dbReference type="InterPro" id="IPR001110">
    <property type="entry name" value="UPF0012_CS"/>
</dbReference>
<protein>
    <submittedName>
        <fullName evidence="4">Carbon-nitrogen hydrolase family protein</fullName>
    </submittedName>
</protein>
<dbReference type="GO" id="GO:0016811">
    <property type="term" value="F:hydrolase activity, acting on carbon-nitrogen (but not peptide) bonds, in linear amides"/>
    <property type="evidence" value="ECO:0007669"/>
    <property type="project" value="InterPro"/>
</dbReference>
<dbReference type="PANTHER" id="PTHR23088">
    <property type="entry name" value="NITRILASE-RELATED"/>
    <property type="match status" value="1"/>
</dbReference>
<evidence type="ECO:0000256" key="2">
    <source>
        <dbReference type="ARBA" id="ARBA00022801"/>
    </source>
</evidence>
<proteinExistence type="inferred from homology"/>
<comment type="caution">
    <text evidence="4">The sequence shown here is derived from an EMBL/GenBank/DDBJ whole genome shotgun (WGS) entry which is preliminary data.</text>
</comment>
<dbReference type="InterPro" id="IPR003010">
    <property type="entry name" value="C-N_Hydrolase"/>
</dbReference>
<dbReference type="InterPro" id="IPR045254">
    <property type="entry name" value="Nit1/2_C-N_Hydrolase"/>
</dbReference>
<dbReference type="CDD" id="cd07572">
    <property type="entry name" value="nit"/>
    <property type="match status" value="1"/>
</dbReference>
<dbReference type="PROSITE" id="PS01227">
    <property type="entry name" value="UPF0012"/>
    <property type="match status" value="1"/>
</dbReference>
<name>A0A8I2B1M9_PLESH</name>
<dbReference type="Gene3D" id="3.60.110.10">
    <property type="entry name" value="Carbon-nitrogen hydrolase"/>
    <property type="match status" value="1"/>
</dbReference>
<dbReference type="RefSeq" id="WP_207541911.1">
    <property type="nucleotide sequence ID" value="NZ_JAFNAA010000006.1"/>
</dbReference>
<evidence type="ECO:0000313" key="5">
    <source>
        <dbReference type="Proteomes" id="UP000664658"/>
    </source>
</evidence>